<feature type="region of interest" description="Disordered" evidence="10">
    <location>
        <begin position="468"/>
        <end position="490"/>
    </location>
</feature>
<dbReference type="GO" id="GO:0006937">
    <property type="term" value="P:regulation of muscle contraction"/>
    <property type="evidence" value="ECO:0000316"/>
    <property type="project" value="UniProtKB"/>
</dbReference>
<dbReference type="InterPro" id="IPR017452">
    <property type="entry name" value="GPCR_Rhodpsn_7TM"/>
</dbReference>
<evidence type="ECO:0000256" key="11">
    <source>
        <dbReference type="SAM" id="Phobius"/>
    </source>
</evidence>
<dbReference type="OrthoDB" id="9046662at2759"/>
<evidence type="ECO:0000256" key="6">
    <source>
        <dbReference type="ARBA" id="ARBA00023136"/>
    </source>
</evidence>
<evidence type="ECO:0000256" key="10">
    <source>
        <dbReference type="SAM" id="MobiDB-lite"/>
    </source>
</evidence>
<evidence type="ECO:0000313" key="14">
    <source>
        <dbReference type="Proteomes" id="UP000001940"/>
    </source>
</evidence>
<dbReference type="RefSeq" id="NP_001300304.1">
    <property type="nucleotide sequence ID" value="NM_001313375.3"/>
</dbReference>
<gene>
    <name evidence="13 15" type="primary">npr-4</name>
    <name evidence="15" type="ORF">C16D6.2</name>
    <name evidence="13" type="ORF">CELE_C16D6.2</name>
</gene>
<keyword evidence="14" id="KW-1185">Reference proteome</keyword>
<dbReference type="EMBL" id="BX284606">
    <property type="protein sequence ID" value="CTQ87015.1"/>
    <property type="molecule type" value="Genomic_DNA"/>
</dbReference>
<dbReference type="PROSITE" id="PS00237">
    <property type="entry name" value="G_PROTEIN_RECEP_F1_1"/>
    <property type="match status" value="1"/>
</dbReference>
<evidence type="ECO:0000313" key="15">
    <source>
        <dbReference type="WormBase" id="C16D6.2b"/>
    </source>
</evidence>
<evidence type="ECO:0000256" key="4">
    <source>
        <dbReference type="ARBA" id="ARBA00022989"/>
    </source>
</evidence>
<dbReference type="STRING" id="6239.C16D6.2b.1"/>
<dbReference type="PANTHER" id="PTHR24235">
    <property type="entry name" value="NEUROPEPTIDE Y RECEPTOR"/>
    <property type="match status" value="1"/>
</dbReference>
<keyword evidence="6 11" id="KW-0472">Membrane</keyword>
<accession>A0A0K3AYF5</accession>
<feature type="transmembrane region" description="Helical" evidence="11">
    <location>
        <begin position="164"/>
        <end position="184"/>
    </location>
</feature>
<dbReference type="GO" id="GO:0008188">
    <property type="term" value="F:neuropeptide receptor activity"/>
    <property type="evidence" value="ECO:0000318"/>
    <property type="project" value="GO_Central"/>
</dbReference>
<feature type="domain" description="G-protein coupled receptors family 1 profile" evidence="12">
    <location>
        <begin position="66"/>
        <end position="335"/>
    </location>
</feature>
<dbReference type="Pfam" id="PF00001">
    <property type="entry name" value="7tm_1"/>
    <property type="match status" value="1"/>
</dbReference>
<evidence type="ECO:0000256" key="2">
    <source>
        <dbReference type="ARBA" id="ARBA00010663"/>
    </source>
</evidence>
<keyword evidence="4 11" id="KW-1133">Transmembrane helix</keyword>
<dbReference type="SMART" id="SM01381">
    <property type="entry name" value="7TM_GPCR_Srsx"/>
    <property type="match status" value="1"/>
</dbReference>
<dbReference type="CDD" id="cd15203">
    <property type="entry name" value="7tmA_NPYR-like"/>
    <property type="match status" value="1"/>
</dbReference>
<organism evidence="13 14">
    <name type="scientific">Caenorhabditis elegans</name>
    <dbReference type="NCBI Taxonomy" id="6239"/>
    <lineage>
        <taxon>Eukaryota</taxon>
        <taxon>Metazoa</taxon>
        <taxon>Ecdysozoa</taxon>
        <taxon>Nematoda</taxon>
        <taxon>Chromadorea</taxon>
        <taxon>Rhabditida</taxon>
        <taxon>Rhabditina</taxon>
        <taxon>Rhabditomorpha</taxon>
        <taxon>Rhabditoidea</taxon>
        <taxon>Rhabditidae</taxon>
        <taxon>Peloderinae</taxon>
        <taxon>Caenorhabditis</taxon>
    </lineage>
</organism>
<evidence type="ECO:0000256" key="3">
    <source>
        <dbReference type="ARBA" id="ARBA00022692"/>
    </source>
</evidence>
<dbReference type="GO" id="GO:0004983">
    <property type="term" value="F:neuropeptide Y receptor activity"/>
    <property type="evidence" value="ECO:0007669"/>
    <property type="project" value="InterPro"/>
</dbReference>
<dbReference type="GeneID" id="182684"/>
<dbReference type="FunFam" id="1.20.1070.10:FF:000447">
    <property type="entry name" value="NeuroPeptide Receptor family"/>
    <property type="match status" value="1"/>
</dbReference>
<dbReference type="ExpressionAtlas" id="A0A0K3AYF5">
    <property type="expression patterns" value="baseline and differential"/>
</dbReference>
<dbReference type="PRINTS" id="PR01012">
    <property type="entry name" value="NRPEPTIDEYR"/>
</dbReference>
<dbReference type="Proteomes" id="UP000001940">
    <property type="component" value="Chromosome X"/>
</dbReference>
<comment type="subcellular location">
    <subcellularLocation>
        <location evidence="1">Membrane</location>
        <topology evidence="1">Multi-pass membrane protein</topology>
    </subcellularLocation>
</comment>
<evidence type="ECO:0000256" key="9">
    <source>
        <dbReference type="RuleBase" id="RU000688"/>
    </source>
</evidence>
<keyword evidence="3 9" id="KW-0812">Transmembrane</keyword>
<dbReference type="PRINTS" id="PR00237">
    <property type="entry name" value="GPCRRHODOPSN"/>
</dbReference>
<comment type="similarity">
    <text evidence="2 9">Belongs to the G-protein coupled receptor 1 family.</text>
</comment>
<feature type="transmembrane region" description="Helical" evidence="11">
    <location>
        <begin position="279"/>
        <end position="299"/>
    </location>
</feature>
<keyword evidence="7 9" id="KW-0675">Receptor</keyword>
<dbReference type="Bgee" id="WBGene00007635">
    <property type="expression patterns" value="Expressed in larva and 3 other cell types or tissues"/>
</dbReference>
<dbReference type="OMA" id="VCCTSAT"/>
<dbReference type="GO" id="GO:0007186">
    <property type="term" value="P:G protein-coupled receptor signaling pathway"/>
    <property type="evidence" value="ECO:0000318"/>
    <property type="project" value="GO_Central"/>
</dbReference>
<proteinExistence type="inferred from homology"/>
<reference evidence="13 14" key="1">
    <citation type="journal article" date="1998" name="Science">
        <title>Genome sequence of the nematode C. elegans: a platform for investigating biology.</title>
        <authorList>
            <consortium name="The C. elegans sequencing consortium"/>
            <person name="Sulson J.E."/>
            <person name="Waterston R."/>
        </authorList>
    </citation>
    <scope>NUCLEOTIDE SEQUENCE [LARGE SCALE GENOMIC DNA]</scope>
    <source>
        <strain evidence="13 14">Bristol N2</strain>
    </source>
</reference>
<dbReference type="AlphaFoldDB" id="A0A0K3AYF5"/>
<evidence type="ECO:0000256" key="5">
    <source>
        <dbReference type="ARBA" id="ARBA00023040"/>
    </source>
</evidence>
<evidence type="ECO:0000256" key="8">
    <source>
        <dbReference type="ARBA" id="ARBA00023224"/>
    </source>
</evidence>
<evidence type="ECO:0000259" key="12">
    <source>
        <dbReference type="PROSITE" id="PS50262"/>
    </source>
</evidence>
<dbReference type="PROSITE" id="PS50262">
    <property type="entry name" value="G_PROTEIN_RECEP_F1_2"/>
    <property type="match status" value="1"/>
</dbReference>
<keyword evidence="5 9" id="KW-0297">G-protein coupled receptor</keyword>
<dbReference type="PANTHER" id="PTHR24235:SF18">
    <property type="entry name" value="G-PROTEIN COUPLED RECEPTORS FAMILY 1 PROFILE DOMAIN-CONTAINING PROTEIN"/>
    <property type="match status" value="1"/>
</dbReference>
<dbReference type="SMR" id="A0A0K3AYF5"/>
<dbReference type="SUPFAM" id="SSF81321">
    <property type="entry name" value="Family A G protein-coupled receptor-like"/>
    <property type="match status" value="1"/>
</dbReference>
<evidence type="ECO:0000313" key="13">
    <source>
        <dbReference type="EMBL" id="CTQ87015.1"/>
    </source>
</evidence>
<dbReference type="GO" id="GO:0005886">
    <property type="term" value="C:plasma membrane"/>
    <property type="evidence" value="ECO:0000318"/>
    <property type="project" value="GO_Central"/>
</dbReference>
<dbReference type="PaxDb" id="6239-C16D6.2"/>
<feature type="transmembrane region" description="Helical" evidence="11">
    <location>
        <begin position="314"/>
        <end position="338"/>
    </location>
</feature>
<evidence type="ECO:0000256" key="1">
    <source>
        <dbReference type="ARBA" id="ARBA00004141"/>
    </source>
</evidence>
<dbReference type="AGR" id="WB:WBGene00007635"/>
<dbReference type="InParanoid" id="A0A0K3AYF5"/>
<keyword evidence="8 9" id="KW-0807">Transducer</keyword>
<protein>
    <submittedName>
        <fullName evidence="13">G-protein coupled receptors family 1 profile domain-containing protein</fullName>
    </submittedName>
</protein>
<dbReference type="CTD" id="182684"/>
<dbReference type="Gene3D" id="1.20.1070.10">
    <property type="entry name" value="Rhodopsin 7-helix transmembrane proteins"/>
    <property type="match status" value="1"/>
</dbReference>
<sequence>MLLEIGTITIGNITRARKFGERMNGSDCLNLNSELWLYREDLSSRWYIMLVFAFLYLIIIAAGIIGNSCVILAITRNKSLQTVPNLFILSLSCSDIVVCCTSATITPITAFKKEWIFGEALCRIAPFIAGISLCFSTFTLTAISIDRYILIRFPMRKPITHYQAVGVIAIICAFAATITSPIMFKQKLGEFENFCGQYCTENWGANESQRKIYGAALMFLQLVIPLTIIIISYTAISLKIGQSMILKGAKKQKTDNWEMELSDQQRIAVKRRQRTNRMLIGMVVAFACSWIWSVTFNILRDYEYLPELIKTQEYIFGIATHCIAMTSTVWNPLLYAVLNLQLRAAFIDLMPHWLRRHLNLEGDNSSPLLNHPTMTITNKYGSTATKTVKATYINTSNGQPYVSTSLVGKVQPEAPSFKFNGSGRKKSAMMRILVQKRNAEEEEQLITKESPSPPEIQMDTLCAASIIPRRKSAQPRSTNEKVVLPRKASF</sequence>
<dbReference type="InterPro" id="IPR000611">
    <property type="entry name" value="NPY_rcpt"/>
</dbReference>
<feature type="transmembrane region" description="Helical" evidence="11">
    <location>
        <begin position="86"/>
        <end position="111"/>
    </location>
</feature>
<feature type="transmembrane region" description="Helical" evidence="11">
    <location>
        <begin position="46"/>
        <end position="74"/>
    </location>
</feature>
<dbReference type="InterPro" id="IPR000276">
    <property type="entry name" value="GPCR_Rhodpsn"/>
</dbReference>
<dbReference type="WormBase" id="C16D6.2b">
    <property type="protein sequence ID" value="CE50076"/>
    <property type="gene ID" value="WBGene00007635"/>
    <property type="gene designation" value="npr-4"/>
</dbReference>
<feature type="transmembrane region" description="Helical" evidence="11">
    <location>
        <begin position="212"/>
        <end position="236"/>
    </location>
</feature>
<feature type="transmembrane region" description="Helical" evidence="11">
    <location>
        <begin position="123"/>
        <end position="143"/>
    </location>
</feature>
<name>A0A0K3AYF5_CAEEL</name>
<evidence type="ECO:0000256" key="7">
    <source>
        <dbReference type="ARBA" id="ARBA00023170"/>
    </source>
</evidence>